<feature type="compositionally biased region" description="Basic and acidic residues" evidence="5">
    <location>
        <begin position="20"/>
        <end position="55"/>
    </location>
</feature>
<feature type="compositionally biased region" description="Basic and acidic residues" evidence="5">
    <location>
        <begin position="77"/>
        <end position="93"/>
    </location>
</feature>
<protein>
    <recommendedName>
        <fullName evidence="6">DEK-C domain-containing protein</fullName>
    </recommendedName>
</protein>
<keyword evidence="8" id="KW-1185">Reference proteome</keyword>
<feature type="domain" description="DEK-C" evidence="6">
    <location>
        <begin position="513"/>
        <end position="568"/>
    </location>
</feature>
<feature type="region of interest" description="Disordered" evidence="5">
    <location>
        <begin position="312"/>
        <end position="520"/>
    </location>
</feature>
<feature type="compositionally biased region" description="Basic residues" evidence="5">
    <location>
        <begin position="128"/>
        <end position="140"/>
    </location>
</feature>
<dbReference type="SUPFAM" id="SSF109715">
    <property type="entry name" value="DEK C-terminal domain"/>
    <property type="match status" value="1"/>
</dbReference>
<dbReference type="PROSITE" id="PS51998">
    <property type="entry name" value="DEK_C"/>
    <property type="match status" value="1"/>
</dbReference>
<keyword evidence="4" id="KW-0539">Nucleus</keyword>
<feature type="compositionally biased region" description="Low complexity" evidence="5">
    <location>
        <begin position="665"/>
        <end position="677"/>
    </location>
</feature>
<evidence type="ECO:0000256" key="2">
    <source>
        <dbReference type="ARBA" id="ARBA00022853"/>
    </source>
</evidence>
<feature type="compositionally biased region" description="Basic and acidic residues" evidence="5">
    <location>
        <begin position="736"/>
        <end position="759"/>
    </location>
</feature>
<feature type="region of interest" description="Disordered" evidence="5">
    <location>
        <begin position="1"/>
        <end position="168"/>
    </location>
</feature>
<evidence type="ECO:0000256" key="1">
    <source>
        <dbReference type="ARBA" id="ARBA00004123"/>
    </source>
</evidence>
<feature type="region of interest" description="Disordered" evidence="5">
    <location>
        <begin position="568"/>
        <end position="677"/>
    </location>
</feature>
<evidence type="ECO:0000256" key="3">
    <source>
        <dbReference type="ARBA" id="ARBA00023125"/>
    </source>
</evidence>
<dbReference type="InterPro" id="IPR044198">
    <property type="entry name" value="DEK"/>
</dbReference>
<feature type="compositionally biased region" description="Acidic residues" evidence="5">
    <location>
        <begin position="647"/>
        <end position="656"/>
    </location>
</feature>
<feature type="compositionally biased region" description="Basic and acidic residues" evidence="5">
    <location>
        <begin position="312"/>
        <end position="322"/>
    </location>
</feature>
<keyword evidence="3" id="KW-0238">DNA-binding</keyword>
<dbReference type="PANTHER" id="PTHR13468:SF1">
    <property type="entry name" value="PROTEIN DEK"/>
    <property type="match status" value="1"/>
</dbReference>
<evidence type="ECO:0000259" key="6">
    <source>
        <dbReference type="PROSITE" id="PS51998"/>
    </source>
</evidence>
<dbReference type="PANTHER" id="PTHR13468">
    <property type="entry name" value="DEK PROTEIN"/>
    <property type="match status" value="1"/>
</dbReference>
<gene>
    <name evidence="7" type="ORF">CSSPTR1EN2_LOCUS6227</name>
</gene>
<evidence type="ECO:0000256" key="5">
    <source>
        <dbReference type="SAM" id="MobiDB-lite"/>
    </source>
</evidence>
<keyword evidence="2" id="KW-0156">Chromatin regulator</keyword>
<accession>A0ABP0TTI1</accession>
<evidence type="ECO:0000256" key="4">
    <source>
        <dbReference type="ARBA" id="ARBA00023242"/>
    </source>
</evidence>
<feature type="region of interest" description="Disordered" evidence="5">
    <location>
        <begin position="689"/>
        <end position="759"/>
    </location>
</feature>
<evidence type="ECO:0000313" key="7">
    <source>
        <dbReference type="EMBL" id="CAK9202078.1"/>
    </source>
</evidence>
<evidence type="ECO:0000313" key="8">
    <source>
        <dbReference type="Proteomes" id="UP001497512"/>
    </source>
</evidence>
<name>A0ABP0TTI1_9BRYO</name>
<reference evidence="7" key="1">
    <citation type="submission" date="2024-02" db="EMBL/GenBank/DDBJ databases">
        <authorList>
            <consortium name="ELIXIR-Norway"/>
            <consortium name="Elixir Norway"/>
        </authorList>
    </citation>
    <scope>NUCLEOTIDE SEQUENCE</scope>
</reference>
<proteinExistence type="predicted"/>
<dbReference type="Pfam" id="PF08766">
    <property type="entry name" value="DEK_C"/>
    <property type="match status" value="1"/>
</dbReference>
<feature type="compositionally biased region" description="Acidic residues" evidence="5">
    <location>
        <begin position="588"/>
        <end position="619"/>
    </location>
</feature>
<dbReference type="InterPro" id="IPR014876">
    <property type="entry name" value="DEK_C"/>
</dbReference>
<comment type="subcellular location">
    <subcellularLocation>
        <location evidence="1">Nucleus</location>
    </subcellularLocation>
</comment>
<dbReference type="Proteomes" id="UP001497512">
    <property type="component" value="Chromosome 13"/>
</dbReference>
<dbReference type="Gene3D" id="1.10.10.60">
    <property type="entry name" value="Homeodomain-like"/>
    <property type="match status" value="1"/>
</dbReference>
<feature type="compositionally biased region" description="Acidic residues" evidence="5">
    <location>
        <begin position="370"/>
        <end position="379"/>
    </location>
</feature>
<dbReference type="EMBL" id="OZ019905">
    <property type="protein sequence ID" value="CAK9202078.1"/>
    <property type="molecule type" value="Genomic_DNA"/>
</dbReference>
<organism evidence="7 8">
    <name type="scientific">Sphagnum troendelagicum</name>
    <dbReference type="NCBI Taxonomy" id="128251"/>
    <lineage>
        <taxon>Eukaryota</taxon>
        <taxon>Viridiplantae</taxon>
        <taxon>Streptophyta</taxon>
        <taxon>Embryophyta</taxon>
        <taxon>Bryophyta</taxon>
        <taxon>Sphagnophytina</taxon>
        <taxon>Sphagnopsida</taxon>
        <taxon>Sphagnales</taxon>
        <taxon>Sphagnaceae</taxon>
        <taxon>Sphagnum</taxon>
    </lineage>
</organism>
<feature type="compositionally biased region" description="Acidic residues" evidence="5">
    <location>
        <begin position="407"/>
        <end position="419"/>
    </location>
</feature>
<sequence>MAEEREDQTATEMVENAEQTEGKAVENHQTGKEQEVAVVEDVKGDAMDIEEKGKLEAGIGTKENEKAEDKELEEAKEELVQLEEGKEEEKTEKEEEEEEEEEEREEEEKEEEEEEERAEEENGTPVSTKKRPGRVKKGRKKSEEISTPRGSSGKRQRQRKEIFPFFTDRPTRERKSIERFIAFVEKDTNKEVQIKKGEGNPLKDIPNVAYKLSKISKNDEILSMLHSLLFNKRGKAAVLKQRILQFSGYVWTENQEKERARVKEKLERYTKEGLVLLIDVLDLHLPRTGKKEELVGKVLEFLEKPHKTTDILLEEKEQKSKIDGGSSTKRGRRKAGEESDDGESAKSEDNDSLEEEEEEEVEKKRFTFKEEDEDSDEEEKEKKKSAKKSSNTSSKKSSKVEIKEVESEQEEEEKSESEEAPPKKSRKKTPAKISAPNSPPDVSSKPVEKVYIKNARKQNKEKEKEKKAKERKQRENEKETKEKEKGREKSTPRPQGKKSDTMKDSKPRKSKKVPSDDELQSEIRELLKDADFSKVTFTDVITQLEGKFGVSLTEHKSHVKKLIKEEINKLADDGDDEPETGAGSQGEAEGEPDPGADAEMDEGEPEPESEIETEAEAEAVTELQAKPKQKEPEENPEPEQEEKPEIEAEVEAEVEAEAAPKVEAEASNAGAAPEVETVVTEEVADMVVEAGTRPKPGPEPTPTLEAEAEENTRPNVVAEPELKPQVKETGNTEGIVEEKQDVPEKAAAEPKESIEPMVE</sequence>
<feature type="compositionally biased region" description="Acidic residues" evidence="5">
    <location>
        <begin position="350"/>
        <end position="360"/>
    </location>
</feature>
<feature type="compositionally biased region" description="Acidic residues" evidence="5">
    <location>
        <begin position="94"/>
        <end position="122"/>
    </location>
</feature>
<feature type="compositionally biased region" description="Basic and acidic residues" evidence="5">
    <location>
        <begin position="458"/>
        <end position="507"/>
    </location>
</feature>